<organism evidence="1 2">
    <name type="scientific">Gramella jeungdoensis</name>
    <dbReference type="NCBI Taxonomy" id="708091"/>
    <lineage>
        <taxon>Bacteria</taxon>
        <taxon>Pseudomonadati</taxon>
        <taxon>Bacteroidota</taxon>
        <taxon>Flavobacteriia</taxon>
        <taxon>Flavobacteriales</taxon>
        <taxon>Flavobacteriaceae</taxon>
        <taxon>Christiangramia</taxon>
    </lineage>
</organism>
<protein>
    <submittedName>
        <fullName evidence="1">Uncharacterized protein</fullName>
    </submittedName>
</protein>
<sequence length="157" mass="18838">MKHYSFEILNKLISEIYPFTSGNIEELQDYLDFQGLSRNKNIKWSLGLITEFYNKWDWEALEENRAVFDSLTLGLFFPDKVTLPACECYRKLEFCDYASCRVNYNKFHFARSLHSQYPQEFIKLAMMCESGFIDFEMVKDFYMTKNSEKLLRFRISI</sequence>
<reference evidence="1" key="1">
    <citation type="submission" date="2022-06" db="EMBL/GenBank/DDBJ databases">
        <title>Gramella sediminis sp. nov., isolated from deep-sea sediment of the Indian Ocean.</title>
        <authorList>
            <person name="Yang L."/>
        </authorList>
    </citation>
    <scope>NUCLEOTIDE SEQUENCE</scope>
    <source>
        <strain evidence="1">HMD3159</strain>
    </source>
</reference>
<name>A0ABT0Z1V5_9FLAO</name>
<dbReference type="RefSeq" id="WP_252113025.1">
    <property type="nucleotide sequence ID" value="NZ_JAMSCK010000003.1"/>
</dbReference>
<comment type="caution">
    <text evidence="1">The sequence shown here is derived from an EMBL/GenBank/DDBJ whole genome shotgun (WGS) entry which is preliminary data.</text>
</comment>
<evidence type="ECO:0000313" key="2">
    <source>
        <dbReference type="Proteomes" id="UP001155077"/>
    </source>
</evidence>
<proteinExistence type="predicted"/>
<evidence type="ECO:0000313" key="1">
    <source>
        <dbReference type="EMBL" id="MCM8569705.1"/>
    </source>
</evidence>
<dbReference type="Proteomes" id="UP001155077">
    <property type="component" value="Unassembled WGS sequence"/>
</dbReference>
<gene>
    <name evidence="1" type="ORF">NE848_09960</name>
</gene>
<accession>A0ABT0Z1V5</accession>
<keyword evidence="2" id="KW-1185">Reference proteome</keyword>
<dbReference type="EMBL" id="JAMSCK010000003">
    <property type="protein sequence ID" value="MCM8569705.1"/>
    <property type="molecule type" value="Genomic_DNA"/>
</dbReference>